<comment type="caution">
    <text evidence="5">The sequence shown here is derived from an EMBL/GenBank/DDBJ whole genome shotgun (WGS) entry which is preliminary data.</text>
</comment>
<dbReference type="EMBL" id="JAJQKU010000002">
    <property type="protein sequence ID" value="MCD9097110.1"/>
    <property type="molecule type" value="Genomic_DNA"/>
</dbReference>
<evidence type="ECO:0000259" key="4">
    <source>
        <dbReference type="PROSITE" id="PS51819"/>
    </source>
</evidence>
<reference evidence="5" key="2">
    <citation type="journal article" date="2022" name="Syst. Appl. Microbiol.">
        <title>Physiological and genomic characterisation of Luteimonas fraxinea sp. nov., a bacterial species associated with trees tolerant to ash dieback.</title>
        <authorList>
            <person name="Ulrich K."/>
            <person name="Becker R."/>
            <person name="Behrendt U."/>
            <person name="Kube M."/>
            <person name="Schneck V."/>
            <person name="Ulrich A."/>
        </authorList>
    </citation>
    <scope>NUCLEOTIDE SEQUENCE</scope>
    <source>
        <strain evidence="5">A1P009</strain>
    </source>
</reference>
<accession>A0ABS8UC77</accession>
<dbReference type="SUPFAM" id="SSF54593">
    <property type="entry name" value="Glyoxalase/Bleomycin resistance protein/Dihydroxybiphenyl dioxygenase"/>
    <property type="match status" value="1"/>
</dbReference>
<evidence type="ECO:0000313" key="6">
    <source>
        <dbReference type="Proteomes" id="UP001430360"/>
    </source>
</evidence>
<dbReference type="InterPro" id="IPR037523">
    <property type="entry name" value="VOC_core"/>
</dbReference>
<feature type="domain" description="VOC" evidence="4">
    <location>
        <begin position="8"/>
        <end position="135"/>
    </location>
</feature>
<evidence type="ECO:0000256" key="1">
    <source>
        <dbReference type="ARBA" id="ARBA00011051"/>
    </source>
</evidence>
<proteinExistence type="inferred from homology"/>
<gene>
    <name evidence="5" type="ORF">LTT95_09185</name>
</gene>
<name>A0ABS8UC77_9GAMM</name>
<evidence type="ECO:0000256" key="2">
    <source>
        <dbReference type="ARBA" id="ARBA00021572"/>
    </source>
</evidence>
<dbReference type="Gene3D" id="3.10.180.10">
    <property type="entry name" value="2,3-Dihydroxybiphenyl 1,2-Dioxygenase, domain 1"/>
    <property type="match status" value="1"/>
</dbReference>
<dbReference type="Pfam" id="PF00903">
    <property type="entry name" value="Glyoxalase"/>
    <property type="match status" value="1"/>
</dbReference>
<dbReference type="Proteomes" id="UP001430360">
    <property type="component" value="Unassembled WGS sequence"/>
</dbReference>
<keyword evidence="3" id="KW-0046">Antibiotic resistance</keyword>
<evidence type="ECO:0000256" key="3">
    <source>
        <dbReference type="ARBA" id="ARBA00023251"/>
    </source>
</evidence>
<evidence type="ECO:0000313" key="5">
    <source>
        <dbReference type="EMBL" id="MCD9097110.1"/>
    </source>
</evidence>
<dbReference type="InterPro" id="IPR029068">
    <property type="entry name" value="Glyas_Bleomycin-R_OHBP_Dase"/>
</dbReference>
<dbReference type="RefSeq" id="WP_232136052.1">
    <property type="nucleotide sequence ID" value="NZ_JAJQKU010000002.1"/>
</dbReference>
<dbReference type="PROSITE" id="PS51819">
    <property type="entry name" value="VOC"/>
    <property type="match status" value="1"/>
</dbReference>
<protein>
    <recommendedName>
        <fullName evidence="2">Bleomycin resistance protein</fullName>
    </recommendedName>
</protein>
<dbReference type="CDD" id="cd08349">
    <property type="entry name" value="BLMA_like"/>
    <property type="match status" value="1"/>
</dbReference>
<dbReference type="InterPro" id="IPR004360">
    <property type="entry name" value="Glyas_Fos-R_dOase_dom"/>
</dbReference>
<keyword evidence="6" id="KW-1185">Reference proteome</keyword>
<dbReference type="InterPro" id="IPR000335">
    <property type="entry name" value="Bleomycin-R"/>
</dbReference>
<reference evidence="5" key="1">
    <citation type="submission" date="2021-12" db="EMBL/GenBank/DDBJ databases">
        <authorList>
            <person name="Ulrich A."/>
        </authorList>
    </citation>
    <scope>NUCLEOTIDE SEQUENCE</scope>
    <source>
        <strain evidence="5">A1P009</strain>
    </source>
</reference>
<organism evidence="5 6">
    <name type="scientific">Luteimonas fraxinea</name>
    <dbReference type="NCBI Taxonomy" id="2901869"/>
    <lineage>
        <taxon>Bacteria</taxon>
        <taxon>Pseudomonadati</taxon>
        <taxon>Pseudomonadota</taxon>
        <taxon>Gammaproteobacteria</taxon>
        <taxon>Lysobacterales</taxon>
        <taxon>Lysobacteraceae</taxon>
        <taxon>Luteimonas</taxon>
    </lineage>
</organism>
<comment type="similarity">
    <text evidence="1">Belongs to the bleomycin resistance protein family.</text>
</comment>
<sequence length="143" mass="16376">MPEEPYWNPLVPELTVDRIETSLRFYTTAGFSVRFQRDEPPFAYLELGQAQLMLEQQHERGWNVTPLDRPLGRGVNFQIGVVDADAVRSALLASGVTIFREVKDTWYSAASNLKKGQREFLVQDPDGYLIRFAQHLGSRDTPY</sequence>